<feature type="compositionally biased region" description="Polar residues" evidence="1">
    <location>
        <begin position="183"/>
        <end position="194"/>
    </location>
</feature>
<sequence>MFNVNRILEVVSLEKELQTTVQTHESLWLDLGLVLLRRSLERWNLILKSKFPFTNDKIPSPTPSSDCEDEIVDTNEEVSSASTGDFLTSTKPTLLDQPPVSATSMDRSNFHGFISSRVDAVGPGSLPVKSSAKNRAPRLHFTNSDASAVDNPSTLIHNMPKVEYVGTTISRKQKAAEEPSLDVSVSQRQKSSLENTEHNMNEVRTGSGGWLEENTGPGAQFTERNHLMDKFGPEPKKTLNTVSSSCTSSDNFNATSIRNEQAPITSSNVLASLPALLNGAVVNPIMLVNLLRIAEAQQKSTDSTSNMMLHPTSSNSAIGTDSTASIGSSMATCLLQSFVGMVPVSSQSTSTVKCCLS</sequence>
<evidence type="ECO:0000256" key="1">
    <source>
        <dbReference type="SAM" id="MobiDB-lite"/>
    </source>
</evidence>
<accession>A0A0B2NXY6</accession>
<dbReference type="AlphaFoldDB" id="A0A0B2NXY6"/>
<gene>
    <name evidence="2" type="ORF">glysoja_046129</name>
</gene>
<protein>
    <submittedName>
        <fullName evidence="2">RNA polymerase II C-terminal domain phosphatase-like 3</fullName>
    </submittedName>
</protein>
<dbReference type="EMBL" id="KN671186">
    <property type="protein sequence ID" value="KHN00093.1"/>
    <property type="molecule type" value="Genomic_DNA"/>
</dbReference>
<name>A0A0B2NXY6_GLYSO</name>
<organism evidence="2">
    <name type="scientific">Glycine soja</name>
    <name type="common">Wild soybean</name>
    <dbReference type="NCBI Taxonomy" id="3848"/>
    <lineage>
        <taxon>Eukaryota</taxon>
        <taxon>Viridiplantae</taxon>
        <taxon>Streptophyta</taxon>
        <taxon>Embryophyta</taxon>
        <taxon>Tracheophyta</taxon>
        <taxon>Spermatophyta</taxon>
        <taxon>Magnoliopsida</taxon>
        <taxon>eudicotyledons</taxon>
        <taxon>Gunneridae</taxon>
        <taxon>Pentapetalae</taxon>
        <taxon>rosids</taxon>
        <taxon>fabids</taxon>
        <taxon>Fabales</taxon>
        <taxon>Fabaceae</taxon>
        <taxon>Papilionoideae</taxon>
        <taxon>50 kb inversion clade</taxon>
        <taxon>NPAAA clade</taxon>
        <taxon>indigoferoid/millettioid clade</taxon>
        <taxon>Phaseoleae</taxon>
        <taxon>Glycine</taxon>
        <taxon>Glycine subgen. Soja</taxon>
    </lineage>
</organism>
<feature type="region of interest" description="Disordered" evidence="1">
    <location>
        <begin position="173"/>
        <end position="212"/>
    </location>
</feature>
<reference evidence="2" key="1">
    <citation type="submission" date="2014-07" db="EMBL/GenBank/DDBJ databases">
        <title>Identification of a novel salt tolerance gene in wild soybean by whole-genome sequencing.</title>
        <authorList>
            <person name="Lam H.-M."/>
            <person name="Qi X."/>
            <person name="Li M.-W."/>
            <person name="Liu X."/>
            <person name="Xie M."/>
            <person name="Ni M."/>
            <person name="Xu X."/>
        </authorList>
    </citation>
    <scope>NUCLEOTIDE SEQUENCE [LARGE SCALE GENOMIC DNA]</scope>
    <source>
        <tissue evidence="2">Root</tissue>
    </source>
</reference>
<proteinExistence type="predicted"/>
<evidence type="ECO:0000313" key="2">
    <source>
        <dbReference type="EMBL" id="KHN00093.1"/>
    </source>
</evidence>
<dbReference type="Proteomes" id="UP000053555">
    <property type="component" value="Unassembled WGS sequence"/>
</dbReference>